<comment type="catalytic activity">
    <reaction evidence="7 8">
        <text>NAD(+) + ATP = ADP + NADP(+) + H(+)</text>
        <dbReference type="Rhea" id="RHEA:18629"/>
        <dbReference type="ChEBI" id="CHEBI:15378"/>
        <dbReference type="ChEBI" id="CHEBI:30616"/>
        <dbReference type="ChEBI" id="CHEBI:57540"/>
        <dbReference type="ChEBI" id="CHEBI:58349"/>
        <dbReference type="ChEBI" id="CHEBI:456216"/>
        <dbReference type="EC" id="2.7.1.23"/>
    </reaction>
</comment>
<comment type="similarity">
    <text evidence="8">Belongs to the NAD kinase family.</text>
</comment>
<feature type="binding site" evidence="8">
    <location>
        <begin position="72"/>
        <end position="73"/>
    </location>
    <ligand>
        <name>NAD(+)</name>
        <dbReference type="ChEBI" id="CHEBI:57540"/>
    </ligand>
</feature>
<dbReference type="GO" id="GO:0005524">
    <property type="term" value="F:ATP binding"/>
    <property type="evidence" value="ECO:0007669"/>
    <property type="project" value="UniProtKB-KW"/>
</dbReference>
<keyword evidence="10" id="KW-1185">Reference proteome</keyword>
<dbReference type="Gene3D" id="3.40.50.10330">
    <property type="entry name" value="Probable inorganic polyphosphate/atp-NAD kinase, domain 1"/>
    <property type="match status" value="1"/>
</dbReference>
<feature type="binding site" evidence="8">
    <location>
        <position position="157"/>
    </location>
    <ligand>
        <name>NAD(+)</name>
        <dbReference type="ChEBI" id="CHEBI:57540"/>
    </ligand>
</feature>
<evidence type="ECO:0000256" key="4">
    <source>
        <dbReference type="ARBA" id="ARBA00022840"/>
    </source>
</evidence>
<dbReference type="EMBL" id="VHSG01000009">
    <property type="protein sequence ID" value="TQV81006.1"/>
    <property type="molecule type" value="Genomic_DNA"/>
</dbReference>
<dbReference type="Proteomes" id="UP000319732">
    <property type="component" value="Unassembled WGS sequence"/>
</dbReference>
<feature type="binding site" evidence="8">
    <location>
        <position position="176"/>
    </location>
    <ligand>
        <name>NAD(+)</name>
        <dbReference type="ChEBI" id="CHEBI:57540"/>
    </ligand>
</feature>
<keyword evidence="5 8" id="KW-0521">NADP</keyword>
<keyword evidence="2 8" id="KW-0547">Nucleotide-binding</keyword>
<comment type="caution">
    <text evidence="9">The sequence shown here is derived from an EMBL/GenBank/DDBJ whole genome shotgun (WGS) entry which is preliminary data.</text>
</comment>
<dbReference type="PANTHER" id="PTHR20275">
    <property type="entry name" value="NAD KINASE"/>
    <property type="match status" value="1"/>
</dbReference>
<feature type="binding site" evidence="8">
    <location>
        <position position="174"/>
    </location>
    <ligand>
        <name>NAD(+)</name>
        <dbReference type="ChEBI" id="CHEBI:57540"/>
    </ligand>
</feature>
<comment type="function">
    <text evidence="8">Involved in the regulation of the intracellular balance of NAD and NADP, and is a key enzyme in the biosynthesis of NADP. Catalyzes specifically the phosphorylation on 2'-hydroxyl of the adenosine moiety of NAD to yield NADP.</text>
</comment>
<dbReference type="GO" id="GO:0051287">
    <property type="term" value="F:NAD binding"/>
    <property type="evidence" value="ECO:0007669"/>
    <property type="project" value="UniProtKB-ARBA"/>
</dbReference>
<dbReference type="Pfam" id="PF01513">
    <property type="entry name" value="NAD_kinase"/>
    <property type="match status" value="1"/>
</dbReference>
<dbReference type="InterPro" id="IPR002504">
    <property type="entry name" value="NADK"/>
</dbReference>
<dbReference type="EC" id="2.7.1.23" evidence="8"/>
<dbReference type="GO" id="GO:0003951">
    <property type="term" value="F:NAD+ kinase activity"/>
    <property type="evidence" value="ECO:0007669"/>
    <property type="project" value="UniProtKB-UniRule"/>
</dbReference>
<accession>A0A545TUW8</accession>
<organism evidence="9 10">
    <name type="scientific">Exilibacterium tricleocarpae</name>
    <dbReference type="NCBI Taxonomy" id="2591008"/>
    <lineage>
        <taxon>Bacteria</taxon>
        <taxon>Pseudomonadati</taxon>
        <taxon>Pseudomonadota</taxon>
        <taxon>Gammaproteobacteria</taxon>
        <taxon>Cellvibrionales</taxon>
        <taxon>Cellvibrionaceae</taxon>
        <taxon>Exilibacterium</taxon>
    </lineage>
</organism>
<keyword evidence="8" id="KW-0963">Cytoplasm</keyword>
<dbReference type="NCBIfam" id="NF002306">
    <property type="entry name" value="PRK01231.1"/>
    <property type="match status" value="1"/>
</dbReference>
<comment type="subcellular location">
    <subcellularLocation>
        <location evidence="8">Cytoplasm</location>
    </subcellularLocation>
</comment>
<feature type="active site" description="Proton acceptor" evidence="8">
    <location>
        <position position="72"/>
    </location>
</feature>
<dbReference type="GO" id="GO:0019674">
    <property type="term" value="P:NAD+ metabolic process"/>
    <property type="evidence" value="ECO:0007669"/>
    <property type="project" value="InterPro"/>
</dbReference>
<sequence>MAEFTRIGLIGRLGSETAVYSLKRLIHFLQTQGSEVILDEETASVLPDQTMETVTRDDLGKSCDLVIVVGGDGSLLGAARLLAKFNVPLLGVNRGRLGFLTDITPEEIEVKVGEVLAGKYMMESRFLLDMSVLRNGQLIGGGEALNDVVVHPGKFIRMIEFELYIDGQFVYSQRSDGMIVSTPTGSTAYALSGGGPIMHPKLDAIVMVPMYPHTLSSRPIVVDGNAEIRLLIGEQNTAYPHVTCDGQTHVVTEPGDEIHVHKKPHKLHLIHPLNHNFYEICRNKLGWGSHLVN</sequence>
<proteinExistence type="inferred from homology"/>
<keyword evidence="1 8" id="KW-0808">Transferase</keyword>
<dbReference type="Pfam" id="PF20143">
    <property type="entry name" value="NAD_kinase_C"/>
    <property type="match status" value="1"/>
</dbReference>
<dbReference type="FunFam" id="2.60.200.30:FF:000009">
    <property type="entry name" value="Poly(P)/ATP NAD kinase"/>
    <property type="match status" value="1"/>
</dbReference>
<dbReference type="RefSeq" id="WP_142904059.1">
    <property type="nucleotide sequence ID" value="NZ_ML660091.1"/>
</dbReference>
<evidence type="ECO:0000256" key="6">
    <source>
        <dbReference type="ARBA" id="ARBA00023027"/>
    </source>
</evidence>
<reference evidence="9 10" key="1">
    <citation type="submission" date="2019-06" db="EMBL/GenBank/DDBJ databases">
        <title>Whole genome sequence for Cellvibrionaceae sp. R142.</title>
        <authorList>
            <person name="Wang G."/>
        </authorList>
    </citation>
    <scope>NUCLEOTIDE SEQUENCE [LARGE SCALE GENOMIC DNA]</scope>
    <source>
        <strain evidence="9 10">R142</strain>
    </source>
</reference>
<comment type="cofactor">
    <cofactor evidence="8">
        <name>a divalent metal cation</name>
        <dbReference type="ChEBI" id="CHEBI:60240"/>
    </cofactor>
</comment>
<dbReference type="AlphaFoldDB" id="A0A545TUW8"/>
<dbReference type="InterPro" id="IPR017437">
    <property type="entry name" value="ATP-NAD_kinase_PpnK-typ_C"/>
</dbReference>
<evidence type="ECO:0000256" key="1">
    <source>
        <dbReference type="ARBA" id="ARBA00022679"/>
    </source>
</evidence>
<feature type="binding site" evidence="8">
    <location>
        <begin position="146"/>
        <end position="147"/>
    </location>
    <ligand>
        <name>NAD(+)</name>
        <dbReference type="ChEBI" id="CHEBI:57540"/>
    </ligand>
</feature>
<dbReference type="GO" id="GO:0006741">
    <property type="term" value="P:NADP+ biosynthetic process"/>
    <property type="evidence" value="ECO:0007669"/>
    <property type="project" value="UniProtKB-UniRule"/>
</dbReference>
<feature type="binding site" evidence="8">
    <location>
        <begin position="187"/>
        <end position="192"/>
    </location>
    <ligand>
        <name>NAD(+)</name>
        <dbReference type="ChEBI" id="CHEBI:57540"/>
    </ligand>
</feature>
<dbReference type="InterPro" id="IPR016064">
    <property type="entry name" value="NAD/diacylglycerol_kinase_sf"/>
</dbReference>
<dbReference type="GO" id="GO:0005737">
    <property type="term" value="C:cytoplasm"/>
    <property type="evidence" value="ECO:0007669"/>
    <property type="project" value="UniProtKB-SubCell"/>
</dbReference>
<evidence type="ECO:0000256" key="2">
    <source>
        <dbReference type="ARBA" id="ARBA00022741"/>
    </source>
</evidence>
<dbReference type="PANTHER" id="PTHR20275:SF0">
    <property type="entry name" value="NAD KINASE"/>
    <property type="match status" value="1"/>
</dbReference>
<comment type="caution">
    <text evidence="8">Lacks conserved residue(s) required for the propagation of feature annotation.</text>
</comment>
<keyword evidence="6 8" id="KW-0520">NAD</keyword>
<protein>
    <recommendedName>
        <fullName evidence="8">NAD kinase</fullName>
        <ecNumber evidence="8">2.7.1.23</ecNumber>
    </recommendedName>
    <alternativeName>
        <fullName evidence="8">ATP-dependent NAD kinase</fullName>
    </alternativeName>
</protein>
<evidence type="ECO:0000313" key="9">
    <source>
        <dbReference type="EMBL" id="TQV81006.1"/>
    </source>
</evidence>
<name>A0A545TUW8_9GAMM</name>
<dbReference type="InterPro" id="IPR017438">
    <property type="entry name" value="ATP-NAD_kinase_N"/>
</dbReference>
<keyword evidence="4 8" id="KW-0067">ATP-binding</keyword>
<evidence type="ECO:0000313" key="10">
    <source>
        <dbReference type="Proteomes" id="UP000319732"/>
    </source>
</evidence>
<feature type="binding site" evidence="8">
    <location>
        <position position="247"/>
    </location>
    <ligand>
        <name>NAD(+)</name>
        <dbReference type="ChEBI" id="CHEBI:57540"/>
    </ligand>
</feature>
<evidence type="ECO:0000256" key="8">
    <source>
        <dbReference type="HAMAP-Rule" id="MF_00361"/>
    </source>
</evidence>
<dbReference type="HAMAP" id="MF_00361">
    <property type="entry name" value="NAD_kinase"/>
    <property type="match status" value="1"/>
</dbReference>
<dbReference type="Gene3D" id="2.60.200.30">
    <property type="entry name" value="Probable inorganic polyphosphate/atp-NAD kinase, domain 2"/>
    <property type="match status" value="1"/>
</dbReference>
<evidence type="ECO:0000256" key="3">
    <source>
        <dbReference type="ARBA" id="ARBA00022777"/>
    </source>
</evidence>
<keyword evidence="3 8" id="KW-0418">Kinase</keyword>
<evidence type="ECO:0000256" key="7">
    <source>
        <dbReference type="ARBA" id="ARBA00047925"/>
    </source>
</evidence>
<dbReference type="GO" id="GO:0046872">
    <property type="term" value="F:metal ion binding"/>
    <property type="evidence" value="ECO:0007669"/>
    <property type="project" value="UniProtKB-UniRule"/>
</dbReference>
<gene>
    <name evidence="8" type="primary">nadK</name>
    <name evidence="9" type="ORF">FKG94_09935</name>
</gene>
<dbReference type="SUPFAM" id="SSF111331">
    <property type="entry name" value="NAD kinase/diacylglycerol kinase-like"/>
    <property type="match status" value="1"/>
</dbReference>
<evidence type="ECO:0000256" key="5">
    <source>
        <dbReference type="ARBA" id="ARBA00022857"/>
    </source>
</evidence>
<dbReference type="OrthoDB" id="9774737at2"/>